<keyword evidence="2" id="KW-1185">Reference proteome</keyword>
<dbReference type="InterPro" id="IPR011990">
    <property type="entry name" value="TPR-like_helical_dom_sf"/>
</dbReference>
<reference evidence="1" key="1">
    <citation type="journal article" date="2014" name="Int. J. Syst. Evol. Microbiol.">
        <title>Complete genome sequence of Corynebacterium casei LMG S-19264T (=DSM 44701T), isolated from a smear-ripened cheese.</title>
        <authorList>
            <consortium name="US DOE Joint Genome Institute (JGI-PGF)"/>
            <person name="Walter F."/>
            <person name="Albersmeier A."/>
            <person name="Kalinowski J."/>
            <person name="Ruckert C."/>
        </authorList>
    </citation>
    <scope>NUCLEOTIDE SEQUENCE</scope>
    <source>
        <strain evidence="1">KCTC 32182</strain>
    </source>
</reference>
<dbReference type="EMBL" id="BMYX01000002">
    <property type="protein sequence ID" value="GGY06476.1"/>
    <property type="molecule type" value="Genomic_DNA"/>
</dbReference>
<dbReference type="Pfam" id="PF13432">
    <property type="entry name" value="TPR_16"/>
    <property type="match status" value="1"/>
</dbReference>
<dbReference type="RefSeq" id="WP_189531101.1">
    <property type="nucleotide sequence ID" value="NZ_BMYX01000002.1"/>
</dbReference>
<protein>
    <submittedName>
        <fullName evidence="1">TPR repeat-containing protein</fullName>
    </submittedName>
</protein>
<name>A0A918U7P5_9NEIS</name>
<dbReference type="SUPFAM" id="SSF48452">
    <property type="entry name" value="TPR-like"/>
    <property type="match status" value="1"/>
</dbReference>
<reference evidence="1" key="2">
    <citation type="submission" date="2020-09" db="EMBL/GenBank/DDBJ databases">
        <authorList>
            <person name="Sun Q."/>
            <person name="Kim S."/>
        </authorList>
    </citation>
    <scope>NUCLEOTIDE SEQUENCE</scope>
    <source>
        <strain evidence="1">KCTC 32182</strain>
    </source>
</reference>
<proteinExistence type="predicted"/>
<sequence>MSAMLDNLLKLIDGPRDGSLLRYGIANELVRLERFAEAVPHLEHAIASQPDYSAAYKLLGKARLSAGDEEGARDAWRRGIGVAMDKGDVQAAREMTVFARRLDKRRDTPQG</sequence>
<evidence type="ECO:0000313" key="2">
    <source>
        <dbReference type="Proteomes" id="UP000645257"/>
    </source>
</evidence>
<accession>A0A918U7P5</accession>
<gene>
    <name evidence="1" type="ORF">GCM10011289_06250</name>
</gene>
<evidence type="ECO:0000313" key="1">
    <source>
        <dbReference type="EMBL" id="GGY06476.1"/>
    </source>
</evidence>
<comment type="caution">
    <text evidence="1">The sequence shown here is derived from an EMBL/GenBank/DDBJ whole genome shotgun (WGS) entry which is preliminary data.</text>
</comment>
<dbReference type="Gene3D" id="1.25.40.10">
    <property type="entry name" value="Tetratricopeptide repeat domain"/>
    <property type="match status" value="1"/>
</dbReference>
<dbReference type="Proteomes" id="UP000645257">
    <property type="component" value="Unassembled WGS sequence"/>
</dbReference>
<dbReference type="AlphaFoldDB" id="A0A918U7P5"/>
<organism evidence="1 2">
    <name type="scientific">Paludibacterium paludis</name>
    <dbReference type="NCBI Taxonomy" id="1225769"/>
    <lineage>
        <taxon>Bacteria</taxon>
        <taxon>Pseudomonadati</taxon>
        <taxon>Pseudomonadota</taxon>
        <taxon>Betaproteobacteria</taxon>
        <taxon>Neisseriales</taxon>
        <taxon>Chromobacteriaceae</taxon>
        <taxon>Paludibacterium</taxon>
    </lineage>
</organism>